<dbReference type="AlphaFoldDB" id="A0A9X5ISP2"/>
<name>A0A9X5ISP2_9MICO</name>
<evidence type="ECO:0000313" key="2">
    <source>
        <dbReference type="Proteomes" id="UP000774283"/>
    </source>
</evidence>
<gene>
    <name evidence="1" type="ORF">HF995_13305</name>
</gene>
<dbReference type="EMBL" id="JAAXOW010000007">
    <property type="protein sequence ID" value="NKX94233.1"/>
    <property type="molecule type" value="Genomic_DNA"/>
</dbReference>
<evidence type="ECO:0000313" key="1">
    <source>
        <dbReference type="EMBL" id="NKX94233.1"/>
    </source>
</evidence>
<dbReference type="RefSeq" id="WP_168448307.1">
    <property type="nucleotide sequence ID" value="NZ_JAAXOW010000007.1"/>
</dbReference>
<reference evidence="1 2" key="1">
    <citation type="submission" date="2020-04" db="EMBL/GenBank/DDBJ databases">
        <title>MicrobeNet Type strains.</title>
        <authorList>
            <person name="Nicholson A.C."/>
        </authorList>
    </citation>
    <scope>NUCLEOTIDE SEQUENCE [LARGE SCALE GENOMIC DNA]</scope>
    <source>
        <strain evidence="1 2">ATCC BAA-789</strain>
    </source>
</reference>
<protein>
    <recommendedName>
        <fullName evidence="3">Sigma-70, region 4</fullName>
    </recommendedName>
</protein>
<accession>A0A9X5ISP2</accession>
<organism evidence="1 2">
    <name type="scientific">Sanguibacter hominis ATCC BAA-789</name>
    <dbReference type="NCBI Taxonomy" id="1312740"/>
    <lineage>
        <taxon>Bacteria</taxon>
        <taxon>Bacillati</taxon>
        <taxon>Actinomycetota</taxon>
        <taxon>Actinomycetes</taxon>
        <taxon>Micrococcales</taxon>
        <taxon>Sanguibacteraceae</taxon>
        <taxon>Sanguibacter</taxon>
    </lineage>
</organism>
<sequence length="81" mass="8912">MITASHALITLERQAASARLNYETEVSDLLDTLGALRMIELAAEQARRAVVAQARTQGATWQTLADTLGVTRQAVQQRYAR</sequence>
<dbReference type="Proteomes" id="UP000774283">
    <property type="component" value="Unassembled WGS sequence"/>
</dbReference>
<proteinExistence type="predicted"/>
<comment type="caution">
    <text evidence="1">The sequence shown here is derived from an EMBL/GenBank/DDBJ whole genome shotgun (WGS) entry which is preliminary data.</text>
</comment>
<keyword evidence="2" id="KW-1185">Reference proteome</keyword>
<evidence type="ECO:0008006" key="3">
    <source>
        <dbReference type="Google" id="ProtNLM"/>
    </source>
</evidence>